<dbReference type="PROSITE" id="PS00816">
    <property type="entry name" value="AIPM_HOMOCIT_SYNTH_2"/>
    <property type="match status" value="1"/>
</dbReference>
<dbReference type="OrthoDB" id="9803573at2"/>
<comment type="pathway">
    <text evidence="1">Amino-acid biosynthesis; L-leucine biosynthesis; L-leucine from 3-methyl-2-oxobutanoate: step 1/4.</text>
</comment>
<evidence type="ECO:0000313" key="11">
    <source>
        <dbReference type="EMBL" id="TWF82591.1"/>
    </source>
</evidence>
<dbReference type="InterPro" id="IPR050073">
    <property type="entry name" value="2-IPM_HCS-like"/>
</dbReference>
<feature type="domain" description="Pyruvate carboxyltransferase" evidence="10">
    <location>
        <begin position="16"/>
        <end position="276"/>
    </location>
</feature>
<dbReference type="Gene3D" id="3.20.20.70">
    <property type="entry name" value="Aldolase class I"/>
    <property type="match status" value="1"/>
</dbReference>
<proteinExistence type="inferred from homology"/>
<dbReference type="GO" id="GO:0009098">
    <property type="term" value="P:L-leucine biosynthetic process"/>
    <property type="evidence" value="ECO:0007669"/>
    <property type="project" value="UniProtKB-KW"/>
</dbReference>
<keyword evidence="4" id="KW-0432">Leucine biosynthesis</keyword>
<dbReference type="InterPro" id="IPR054691">
    <property type="entry name" value="LeuA/HCS_post-cat"/>
</dbReference>
<dbReference type="GO" id="GO:0003852">
    <property type="term" value="F:2-isopropylmalate synthase activity"/>
    <property type="evidence" value="ECO:0007669"/>
    <property type="project" value="UniProtKB-EC"/>
</dbReference>
<keyword evidence="5" id="KW-0028">Amino-acid biosynthesis</keyword>
<evidence type="ECO:0000256" key="9">
    <source>
        <dbReference type="RuleBase" id="RU003523"/>
    </source>
</evidence>
<dbReference type="RefSeq" id="WP_145909888.1">
    <property type="nucleotide sequence ID" value="NZ_VIWT01000004.1"/>
</dbReference>
<name>A0A561T655_9ACTN</name>
<dbReference type="PANTHER" id="PTHR10277:SF9">
    <property type="entry name" value="2-ISOPROPYLMALATE SYNTHASE 1, CHLOROPLASTIC-RELATED"/>
    <property type="match status" value="1"/>
</dbReference>
<dbReference type="EC" id="2.3.3.13" evidence="3"/>
<evidence type="ECO:0000256" key="3">
    <source>
        <dbReference type="ARBA" id="ARBA00012973"/>
    </source>
</evidence>
<evidence type="ECO:0000256" key="2">
    <source>
        <dbReference type="ARBA" id="ARBA00009396"/>
    </source>
</evidence>
<keyword evidence="7" id="KW-0464">Manganese</keyword>
<evidence type="ECO:0000259" key="10">
    <source>
        <dbReference type="PROSITE" id="PS50991"/>
    </source>
</evidence>
<dbReference type="SUPFAM" id="SSF51569">
    <property type="entry name" value="Aldolase"/>
    <property type="match status" value="1"/>
</dbReference>
<evidence type="ECO:0000256" key="1">
    <source>
        <dbReference type="ARBA" id="ARBA00004689"/>
    </source>
</evidence>
<evidence type="ECO:0000256" key="5">
    <source>
        <dbReference type="ARBA" id="ARBA00022605"/>
    </source>
</evidence>
<dbReference type="Pfam" id="PF00682">
    <property type="entry name" value="HMGL-like"/>
    <property type="match status" value="1"/>
</dbReference>
<dbReference type="InterPro" id="IPR013785">
    <property type="entry name" value="Aldolase_TIM"/>
</dbReference>
<evidence type="ECO:0000256" key="6">
    <source>
        <dbReference type="ARBA" id="ARBA00022679"/>
    </source>
</evidence>
<dbReference type="InterPro" id="IPR000891">
    <property type="entry name" value="PYR_CT"/>
</dbReference>
<dbReference type="PANTHER" id="PTHR10277">
    <property type="entry name" value="HOMOCITRATE SYNTHASE-RELATED"/>
    <property type="match status" value="1"/>
</dbReference>
<dbReference type="Proteomes" id="UP000317940">
    <property type="component" value="Unassembled WGS sequence"/>
</dbReference>
<dbReference type="AlphaFoldDB" id="A0A561T655"/>
<comment type="similarity">
    <text evidence="2">Belongs to the alpha-IPM synthase/homocitrate synthase family. LeuA type 1 subfamily.</text>
</comment>
<keyword evidence="6 9" id="KW-0808">Transferase</keyword>
<dbReference type="PROSITE" id="PS00815">
    <property type="entry name" value="AIPM_HOMOCIT_SYNTH_1"/>
    <property type="match status" value="1"/>
</dbReference>
<keyword evidence="8" id="KW-0100">Branched-chain amino acid biosynthesis</keyword>
<dbReference type="Gene3D" id="1.10.238.260">
    <property type="match status" value="1"/>
</dbReference>
<keyword evidence="12" id="KW-1185">Reference proteome</keyword>
<dbReference type="Pfam" id="PF22617">
    <property type="entry name" value="HCS_D2"/>
    <property type="match status" value="1"/>
</dbReference>
<organism evidence="11 12">
    <name type="scientific">Kitasatospora viridis</name>
    <dbReference type="NCBI Taxonomy" id="281105"/>
    <lineage>
        <taxon>Bacteria</taxon>
        <taxon>Bacillati</taxon>
        <taxon>Actinomycetota</taxon>
        <taxon>Actinomycetes</taxon>
        <taxon>Kitasatosporales</taxon>
        <taxon>Streptomycetaceae</taxon>
        <taxon>Kitasatospora</taxon>
    </lineage>
</organism>
<evidence type="ECO:0000256" key="7">
    <source>
        <dbReference type="ARBA" id="ARBA00023211"/>
    </source>
</evidence>
<reference evidence="11 12" key="1">
    <citation type="submission" date="2019-06" db="EMBL/GenBank/DDBJ databases">
        <title>Sequencing the genomes of 1000 actinobacteria strains.</title>
        <authorList>
            <person name="Klenk H.-P."/>
        </authorList>
    </citation>
    <scope>NUCLEOTIDE SEQUENCE [LARGE SCALE GENOMIC DNA]</scope>
    <source>
        <strain evidence="11 12">DSM 44826</strain>
    </source>
</reference>
<comment type="caution">
    <text evidence="11">The sequence shown here is derived from an EMBL/GenBank/DDBJ whole genome shotgun (WGS) entry which is preliminary data.</text>
</comment>
<evidence type="ECO:0000256" key="8">
    <source>
        <dbReference type="ARBA" id="ARBA00023304"/>
    </source>
</evidence>
<dbReference type="InterPro" id="IPR002034">
    <property type="entry name" value="AIPM/Hcit_synth_CS"/>
</dbReference>
<evidence type="ECO:0000313" key="12">
    <source>
        <dbReference type="Proteomes" id="UP000317940"/>
    </source>
</evidence>
<gene>
    <name evidence="11" type="ORF">FHX73_1473</name>
</gene>
<protein>
    <recommendedName>
        <fullName evidence="3">2-isopropylmalate synthase</fullName>
        <ecNumber evidence="3">2.3.3.13</ecNumber>
    </recommendedName>
</protein>
<sequence>MTAAPKGETVPHHRQITVFDSTLRDGEQAPGNAMSPEHKVALALALEEVGVDVIEAGFPSSSPEDFKAVQQVAQALTTAKLSTLNRAVPADIEAAAEAGGVDRHQIQIMATGSDFHLAHKRGISRQQGIDEVVAAVRLAGQLGFRDVSLGVEDASRGSDELLRPLVTEAVAAGVTTVVLADTTGRLLPTEFGDLVRRVRAWTPPEVVLSTHCHDDLGLGLANALAGLLAGAGAVQTTIGGIGERAGNTPLEELAAVLHYKGDQLGLSCGVRTDGLFAAFDQLCQAIGMPWPRNKAIVGEYVFSTAAGIHQAGLIKEPATYEYVEAARFGRRRQILIGRHSGRAVLRHLVEQAGRAPDPELIAALYERHVAGGQREVTTIEELAAVVAAEAADWRRGTGER</sequence>
<dbReference type="EMBL" id="VIWT01000004">
    <property type="protein sequence ID" value="TWF82591.1"/>
    <property type="molecule type" value="Genomic_DNA"/>
</dbReference>
<dbReference type="PROSITE" id="PS50991">
    <property type="entry name" value="PYR_CT"/>
    <property type="match status" value="1"/>
</dbReference>
<evidence type="ECO:0000256" key="4">
    <source>
        <dbReference type="ARBA" id="ARBA00022430"/>
    </source>
</evidence>
<accession>A0A561T655</accession>